<dbReference type="UniPathway" id="UPA00940"/>
<evidence type="ECO:0000256" key="2">
    <source>
        <dbReference type="ARBA" id="ARBA00022516"/>
    </source>
</evidence>
<feature type="binding site" evidence="16">
    <location>
        <position position="145"/>
    </location>
    <ligand>
        <name>NAD(+)</name>
        <dbReference type="ChEBI" id="CHEBI:57540"/>
    </ligand>
</feature>
<dbReference type="Gene3D" id="3.40.50.720">
    <property type="entry name" value="NAD(P)-binding Rossmann-like Domain"/>
    <property type="match status" value="1"/>
</dbReference>
<dbReference type="NCBIfam" id="NF000942">
    <property type="entry name" value="PRK00094.1-4"/>
    <property type="match status" value="1"/>
</dbReference>
<evidence type="ECO:0000256" key="6">
    <source>
        <dbReference type="ARBA" id="ARBA00023098"/>
    </source>
</evidence>
<dbReference type="PIRSF" id="PIRSF000114">
    <property type="entry name" value="Glycerol-3-P_dh"/>
    <property type="match status" value="1"/>
</dbReference>
<feature type="active site" description="Proton acceptor" evidence="13 14">
    <location>
        <position position="196"/>
    </location>
</feature>
<dbReference type="InterPro" id="IPR006168">
    <property type="entry name" value="G3P_DH_NAD-dep"/>
</dbReference>
<keyword evidence="8 13" id="KW-1208">Phospholipid metabolism</keyword>
<dbReference type="GO" id="GO:0005975">
    <property type="term" value="P:carbohydrate metabolic process"/>
    <property type="evidence" value="ECO:0007669"/>
    <property type="project" value="InterPro"/>
</dbReference>
<feature type="binding site" evidence="13">
    <location>
        <position position="18"/>
    </location>
    <ligand>
        <name>NADPH</name>
        <dbReference type="ChEBI" id="CHEBI:57783"/>
    </ligand>
</feature>
<dbReference type="InterPro" id="IPR013328">
    <property type="entry name" value="6PGD_dom2"/>
</dbReference>
<keyword evidence="7 13" id="KW-0594">Phospholipid biosynthesis</keyword>
<dbReference type="SUPFAM" id="SSF51735">
    <property type="entry name" value="NAD(P)-binding Rossmann-fold domains"/>
    <property type="match status" value="1"/>
</dbReference>
<feature type="domain" description="Glycerol-3-phosphate dehydrogenase NAD-dependent C-terminal" evidence="19">
    <location>
        <begin position="185"/>
        <end position="324"/>
    </location>
</feature>
<dbReference type="RefSeq" id="WP_159523459.1">
    <property type="nucleotide sequence ID" value="NZ_CP053642.1"/>
</dbReference>
<dbReference type="PANTHER" id="PTHR11728">
    <property type="entry name" value="GLYCEROL-3-PHOSPHATE DEHYDROGENASE"/>
    <property type="match status" value="1"/>
</dbReference>
<keyword evidence="13" id="KW-0547">Nucleotide-binding</keyword>
<comment type="catalytic activity">
    <reaction evidence="9">
        <text>sn-glycerol 3-phosphate + NADP(+) = dihydroxyacetone phosphate + NADPH + H(+)</text>
        <dbReference type="Rhea" id="RHEA:11096"/>
        <dbReference type="ChEBI" id="CHEBI:15378"/>
        <dbReference type="ChEBI" id="CHEBI:57597"/>
        <dbReference type="ChEBI" id="CHEBI:57642"/>
        <dbReference type="ChEBI" id="CHEBI:57783"/>
        <dbReference type="ChEBI" id="CHEBI:58349"/>
        <dbReference type="EC" id="1.1.1.94"/>
    </reaction>
    <physiologicalReaction direction="right-to-left" evidence="9">
        <dbReference type="Rhea" id="RHEA:11098"/>
    </physiologicalReaction>
</comment>
<protein>
    <recommendedName>
        <fullName evidence="11 13">Glycerol-3-phosphate dehydrogenase [NAD(P)+]</fullName>
        <ecNumber evidence="10 13">1.1.1.94</ecNumber>
    </recommendedName>
    <alternativeName>
        <fullName evidence="13">NAD(P)(+)-dependent glycerol-3-phosphate dehydrogenase</fullName>
    </alternativeName>
    <alternativeName>
        <fullName evidence="12 13">NAD(P)H-dependent dihydroxyacetone-phosphate reductase</fullName>
    </alternativeName>
</protein>
<evidence type="ECO:0000259" key="19">
    <source>
        <dbReference type="Pfam" id="PF07479"/>
    </source>
</evidence>
<organism evidence="20 21">
    <name type="scientific">Actinomyces marmotae</name>
    <dbReference type="NCBI Taxonomy" id="2737173"/>
    <lineage>
        <taxon>Bacteria</taxon>
        <taxon>Bacillati</taxon>
        <taxon>Actinomycetota</taxon>
        <taxon>Actinomycetes</taxon>
        <taxon>Actinomycetales</taxon>
        <taxon>Actinomycetaceae</taxon>
        <taxon>Actinomyces</taxon>
    </lineage>
</organism>
<evidence type="ECO:0000256" key="10">
    <source>
        <dbReference type="ARBA" id="ARBA00066687"/>
    </source>
</evidence>
<keyword evidence="2 13" id="KW-0444">Lipid biosynthesis</keyword>
<keyword evidence="13" id="KW-0963">Cytoplasm</keyword>
<dbReference type="InterPro" id="IPR011128">
    <property type="entry name" value="G3P_DH_NAD-dep_N"/>
</dbReference>
<dbReference type="SUPFAM" id="SSF48179">
    <property type="entry name" value="6-phosphogluconate dehydrogenase C-terminal domain-like"/>
    <property type="match status" value="1"/>
</dbReference>
<dbReference type="InterPro" id="IPR006109">
    <property type="entry name" value="G3P_DH_NAD-dep_C"/>
</dbReference>
<keyword evidence="3 13" id="KW-0521">NADP</keyword>
<keyword evidence="5 13" id="KW-0520">NAD</keyword>
<dbReference type="EC" id="1.1.1.94" evidence="10 13"/>
<feature type="binding site" evidence="13">
    <location>
        <position position="39"/>
    </location>
    <ligand>
        <name>NADPH</name>
        <dbReference type="ChEBI" id="CHEBI:57783"/>
    </ligand>
</feature>
<evidence type="ECO:0000256" key="17">
    <source>
        <dbReference type="RuleBase" id="RU000437"/>
    </source>
</evidence>
<evidence type="ECO:0000256" key="9">
    <source>
        <dbReference type="ARBA" id="ARBA00052716"/>
    </source>
</evidence>
<dbReference type="GO" id="GO:0051287">
    <property type="term" value="F:NAD binding"/>
    <property type="evidence" value="ECO:0007669"/>
    <property type="project" value="InterPro"/>
</dbReference>
<feature type="binding site" evidence="13">
    <location>
        <position position="38"/>
    </location>
    <ligand>
        <name>NADPH</name>
        <dbReference type="ChEBI" id="CHEBI:57783"/>
    </ligand>
</feature>
<dbReference type="Proteomes" id="UP000504752">
    <property type="component" value="Chromosome"/>
</dbReference>
<dbReference type="FunFam" id="3.40.50.720:FF:000019">
    <property type="entry name" value="Glycerol-3-phosphate dehydrogenase [NAD(P)+]"/>
    <property type="match status" value="1"/>
</dbReference>
<feature type="binding site" evidence="13">
    <location>
        <position position="286"/>
    </location>
    <ligand>
        <name>NADPH</name>
        <dbReference type="ChEBI" id="CHEBI:57783"/>
    </ligand>
</feature>
<evidence type="ECO:0000256" key="14">
    <source>
        <dbReference type="PIRSR" id="PIRSR000114-1"/>
    </source>
</evidence>
<feature type="binding site" evidence="13">
    <location>
        <position position="284"/>
    </location>
    <ligand>
        <name>NADPH</name>
        <dbReference type="ChEBI" id="CHEBI:57783"/>
    </ligand>
</feature>
<feature type="binding site" evidence="16">
    <location>
        <begin position="14"/>
        <end position="19"/>
    </location>
    <ligand>
        <name>NAD(+)</name>
        <dbReference type="ChEBI" id="CHEBI:57540"/>
    </ligand>
</feature>
<feature type="binding site" evidence="15">
    <location>
        <position position="111"/>
    </location>
    <ligand>
        <name>substrate</name>
    </ligand>
</feature>
<keyword evidence="21" id="KW-1185">Reference proteome</keyword>
<evidence type="ECO:0000313" key="20">
    <source>
        <dbReference type="EMBL" id="QKD79941.1"/>
    </source>
</evidence>
<feature type="binding site" evidence="13">
    <location>
        <position position="249"/>
    </location>
    <ligand>
        <name>sn-glycerol 3-phosphate</name>
        <dbReference type="ChEBI" id="CHEBI:57597"/>
    </ligand>
</feature>
<comment type="similarity">
    <text evidence="1 13 17">Belongs to the NAD-dependent glycerol-3-phosphate dehydrogenase family.</text>
</comment>
<comment type="caution">
    <text evidence="13">Lacks conserved residue(s) required for the propagation of feature annotation.</text>
</comment>
<feature type="binding site" evidence="13">
    <location>
        <position position="145"/>
    </location>
    <ligand>
        <name>NADPH</name>
        <dbReference type="ChEBI" id="CHEBI:57783"/>
    </ligand>
</feature>
<gene>
    <name evidence="13" type="primary">gpsA</name>
    <name evidence="20" type="ORF">HPC72_06565</name>
</gene>
<dbReference type="GO" id="GO:0005829">
    <property type="term" value="C:cytosol"/>
    <property type="evidence" value="ECO:0007669"/>
    <property type="project" value="TreeGrafter"/>
</dbReference>
<dbReference type="GO" id="GO:0047952">
    <property type="term" value="F:glycerol-3-phosphate dehydrogenase [NAD(P)+] activity"/>
    <property type="evidence" value="ECO:0007669"/>
    <property type="project" value="UniProtKB-UniRule"/>
</dbReference>
<feature type="binding site" evidence="13">
    <location>
        <position position="111"/>
    </location>
    <ligand>
        <name>NADPH</name>
        <dbReference type="ChEBI" id="CHEBI:57783"/>
    </ligand>
</feature>
<comment type="subcellular location">
    <subcellularLocation>
        <location evidence="13">Cytoplasm</location>
    </subcellularLocation>
</comment>
<feature type="binding site" evidence="13">
    <location>
        <position position="261"/>
    </location>
    <ligand>
        <name>sn-glycerol 3-phosphate</name>
        <dbReference type="ChEBI" id="CHEBI:57597"/>
    </ligand>
</feature>
<dbReference type="KEGG" id="amam:HPC72_06565"/>
<evidence type="ECO:0000259" key="18">
    <source>
        <dbReference type="Pfam" id="PF01210"/>
    </source>
</evidence>
<dbReference type="NCBIfam" id="NF000940">
    <property type="entry name" value="PRK00094.1-2"/>
    <property type="match status" value="1"/>
</dbReference>
<dbReference type="PRINTS" id="PR00077">
    <property type="entry name" value="GPDHDRGNASE"/>
</dbReference>
<evidence type="ECO:0000256" key="3">
    <source>
        <dbReference type="ARBA" id="ARBA00022857"/>
    </source>
</evidence>
<comment type="catalytic activity">
    <reaction evidence="13">
        <text>sn-glycerol 3-phosphate + NAD(+) = dihydroxyacetone phosphate + NADH + H(+)</text>
        <dbReference type="Rhea" id="RHEA:11092"/>
        <dbReference type="ChEBI" id="CHEBI:15378"/>
        <dbReference type="ChEBI" id="CHEBI:57540"/>
        <dbReference type="ChEBI" id="CHEBI:57597"/>
        <dbReference type="ChEBI" id="CHEBI:57642"/>
        <dbReference type="ChEBI" id="CHEBI:57945"/>
        <dbReference type="EC" id="1.1.1.94"/>
    </reaction>
</comment>
<dbReference type="InterPro" id="IPR008927">
    <property type="entry name" value="6-PGluconate_DH-like_C_sf"/>
</dbReference>
<evidence type="ECO:0000256" key="16">
    <source>
        <dbReference type="PIRSR" id="PIRSR000114-3"/>
    </source>
</evidence>
<dbReference type="GO" id="GO:0008654">
    <property type="term" value="P:phospholipid biosynthetic process"/>
    <property type="evidence" value="ECO:0007669"/>
    <property type="project" value="UniProtKB-KW"/>
</dbReference>
<name>A0A6M8B948_9ACTO</name>
<comment type="function">
    <text evidence="13">Catalyzes the reduction of the glycolytic intermediate dihydroxyacetone phosphate (DHAP) to sn-glycerol 3-phosphate (G3P), the key precursor for phospholipid synthesis.</text>
</comment>
<evidence type="ECO:0000256" key="1">
    <source>
        <dbReference type="ARBA" id="ARBA00011009"/>
    </source>
</evidence>
<feature type="binding site" evidence="13">
    <location>
        <position position="260"/>
    </location>
    <ligand>
        <name>NADPH</name>
        <dbReference type="ChEBI" id="CHEBI:57783"/>
    </ligand>
</feature>
<feature type="domain" description="Glycerol-3-phosphate dehydrogenase NAD-dependent N-terminal" evidence="18">
    <location>
        <begin position="11"/>
        <end position="164"/>
    </location>
</feature>
<comment type="pathway">
    <text evidence="13">Membrane lipid metabolism; glycerophospholipid metabolism.</text>
</comment>
<evidence type="ECO:0000256" key="7">
    <source>
        <dbReference type="ARBA" id="ARBA00023209"/>
    </source>
</evidence>
<feature type="binding site" evidence="15">
    <location>
        <begin position="260"/>
        <end position="261"/>
    </location>
    <ligand>
        <name>substrate</name>
    </ligand>
</feature>
<dbReference type="Pfam" id="PF01210">
    <property type="entry name" value="NAD_Gly3P_dh_N"/>
    <property type="match status" value="1"/>
</dbReference>
<dbReference type="GO" id="GO:0046167">
    <property type="term" value="P:glycerol-3-phosphate biosynthetic process"/>
    <property type="evidence" value="ECO:0007669"/>
    <property type="project" value="UniProtKB-UniRule"/>
</dbReference>
<dbReference type="EMBL" id="CP053642">
    <property type="protein sequence ID" value="QKD79941.1"/>
    <property type="molecule type" value="Genomic_DNA"/>
</dbReference>
<dbReference type="FunFam" id="1.10.1040.10:FF:000001">
    <property type="entry name" value="Glycerol-3-phosphate dehydrogenase [NAD(P)+]"/>
    <property type="match status" value="1"/>
</dbReference>
<evidence type="ECO:0000256" key="8">
    <source>
        <dbReference type="ARBA" id="ARBA00023264"/>
    </source>
</evidence>
<evidence type="ECO:0000256" key="13">
    <source>
        <dbReference type="HAMAP-Rule" id="MF_00394"/>
    </source>
</evidence>
<evidence type="ECO:0000256" key="11">
    <source>
        <dbReference type="ARBA" id="ARBA00069372"/>
    </source>
</evidence>
<dbReference type="Pfam" id="PF07479">
    <property type="entry name" value="NAD_Gly3P_dh_C"/>
    <property type="match status" value="1"/>
</dbReference>
<evidence type="ECO:0000256" key="12">
    <source>
        <dbReference type="ARBA" id="ARBA00080511"/>
    </source>
</evidence>
<feature type="binding site" evidence="16">
    <location>
        <position position="260"/>
    </location>
    <ligand>
        <name>NAD(+)</name>
        <dbReference type="ChEBI" id="CHEBI:57540"/>
    </ligand>
</feature>
<feature type="binding site" evidence="13">
    <location>
        <position position="259"/>
    </location>
    <ligand>
        <name>sn-glycerol 3-phosphate</name>
        <dbReference type="ChEBI" id="CHEBI:57597"/>
    </ligand>
</feature>
<dbReference type="GO" id="GO:0006650">
    <property type="term" value="P:glycerophospholipid metabolic process"/>
    <property type="evidence" value="ECO:0007669"/>
    <property type="project" value="UniProtKB-UniRule"/>
</dbReference>
<accession>A0A6M8B948</accession>
<feature type="binding site" evidence="13">
    <location>
        <position position="141"/>
    </location>
    <ligand>
        <name>sn-glycerol 3-phosphate</name>
        <dbReference type="ChEBI" id="CHEBI:57597"/>
    </ligand>
</feature>
<dbReference type="PANTHER" id="PTHR11728:SF1">
    <property type="entry name" value="GLYCEROL-3-PHOSPHATE DEHYDROGENASE [NAD(+)] 2, CHLOROPLASTIC"/>
    <property type="match status" value="1"/>
</dbReference>
<evidence type="ECO:0000313" key="21">
    <source>
        <dbReference type="Proteomes" id="UP000504752"/>
    </source>
</evidence>
<dbReference type="HAMAP" id="MF_00394">
    <property type="entry name" value="NAD_Glyc3P_dehydrog"/>
    <property type="match status" value="1"/>
</dbReference>
<keyword evidence="4 13" id="KW-0560">Oxidoreductase</keyword>
<dbReference type="Gene3D" id="1.10.1040.10">
    <property type="entry name" value="N-(1-d-carboxylethyl)-l-norvaline Dehydrogenase, domain 2"/>
    <property type="match status" value="1"/>
</dbReference>
<dbReference type="InterPro" id="IPR036291">
    <property type="entry name" value="NAD(P)-bd_dom_sf"/>
</dbReference>
<sequence>MTGQGAPARAAIIGSGAWGTAFASLIAEAGGSATIWARRAEIAEEINAGANERYLPGLRLPAGVRATTDMAQAVRGAQMLVVAVPSQAARGIVAPLAGRLEEGVAVVSLMKGIELGTGMRMSEVLGQALQAGPERLAVVSGPNLADEIAARQPTATVIAAADEGLAVRVAAACATAAFRPYTNTDVLGVELCGAVKNVIALAVGMAAGRGYGDNSKATIITRGLVEITRLGLALGASPETFAGLAGMGDLVATCSSPLSRNQSFGRHLGEGMSVNEAASASRGVAEGAKSARAVLDLAARHGVEMPITAGVVAVVEGAASVEEVNDALLARPRKTEGVHGERID</sequence>
<feature type="binding site" evidence="13">
    <location>
        <position position="196"/>
    </location>
    <ligand>
        <name>sn-glycerol 3-phosphate</name>
        <dbReference type="ChEBI" id="CHEBI:57597"/>
    </ligand>
</feature>
<reference evidence="20 21" key="1">
    <citation type="submission" date="2020-05" db="EMBL/GenBank/DDBJ databases">
        <title>Actinomyces sp. zg-325.</title>
        <authorList>
            <person name="Yang C."/>
        </authorList>
    </citation>
    <scope>NUCLEOTIDE SEQUENCE [LARGE SCALE GENOMIC DNA]</scope>
    <source>
        <strain evidence="21">zg-325</strain>
    </source>
</reference>
<keyword evidence="6 13" id="KW-0443">Lipid metabolism</keyword>
<feature type="binding site" evidence="13">
    <location>
        <position position="111"/>
    </location>
    <ligand>
        <name>sn-glycerol 3-phosphate</name>
        <dbReference type="ChEBI" id="CHEBI:57597"/>
    </ligand>
</feature>
<dbReference type="AlphaFoldDB" id="A0A6M8B948"/>
<dbReference type="GO" id="GO:0046168">
    <property type="term" value="P:glycerol-3-phosphate catabolic process"/>
    <property type="evidence" value="ECO:0007669"/>
    <property type="project" value="InterPro"/>
</dbReference>
<evidence type="ECO:0000256" key="4">
    <source>
        <dbReference type="ARBA" id="ARBA00023002"/>
    </source>
</evidence>
<evidence type="ECO:0000256" key="15">
    <source>
        <dbReference type="PIRSR" id="PIRSR000114-2"/>
    </source>
</evidence>
<feature type="binding site" evidence="13">
    <location>
        <position position="54"/>
    </location>
    <ligand>
        <name>NADPH</name>
        <dbReference type="ChEBI" id="CHEBI:57783"/>
    </ligand>
</feature>
<dbReference type="PROSITE" id="PS00957">
    <property type="entry name" value="NAD_G3PDH"/>
    <property type="match status" value="1"/>
</dbReference>
<proteinExistence type="inferred from homology"/>
<feature type="binding site" evidence="13">
    <location>
        <position position="260"/>
    </location>
    <ligand>
        <name>sn-glycerol 3-phosphate</name>
        <dbReference type="ChEBI" id="CHEBI:57597"/>
    </ligand>
</feature>
<evidence type="ECO:0000256" key="5">
    <source>
        <dbReference type="ARBA" id="ARBA00023027"/>
    </source>
</evidence>